<evidence type="ECO:0000313" key="1">
    <source>
        <dbReference type="EMBL" id="GJM54807.1"/>
    </source>
</evidence>
<gene>
    <name evidence="1" type="ORF">ATOP_04620</name>
</gene>
<comment type="caution">
    <text evidence="1">The sequence shown here is derived from an EMBL/GenBank/DDBJ whole genome shotgun (WGS) entry which is preliminary data.</text>
</comment>
<sequence>MCAVYGVDTFDGPGSNGGGALGTQPTVFVTSIWGPTAIGLGDRLPNAAPPDQCIVGVDYAARSSEEFLHL</sequence>
<dbReference type="EMBL" id="BQKC01000001">
    <property type="protein sequence ID" value="GJM54807.1"/>
    <property type="molecule type" value="Genomic_DNA"/>
</dbReference>
<name>A0AAV5B0G9_9ACTN</name>
<accession>A0AAV5B0G9</accession>
<dbReference type="Proteomes" id="UP001055025">
    <property type="component" value="Unassembled WGS sequence"/>
</dbReference>
<reference evidence="1" key="1">
    <citation type="journal article" date="2022" name="Int. J. Syst. Evol. Microbiol.">
        <title>Granulimonas faecalis gen. nov., sp. nov., and Leptogranulimonas caecicola gen. nov., sp. nov., novel lactate-producing Atopobiaceae bacteria isolated from mouse intestines, and an emended description of the family Atopobiaceae.</title>
        <authorList>
            <person name="Morinaga K."/>
            <person name="Kusada H."/>
            <person name="Sakamoto S."/>
            <person name="Murakami T."/>
            <person name="Toyoda A."/>
            <person name="Mori H."/>
            <person name="Meng X.Y."/>
            <person name="Takashino M."/>
            <person name="Murotomi K."/>
            <person name="Tamaki H."/>
        </authorList>
    </citation>
    <scope>NUCLEOTIDE SEQUENCE</scope>
    <source>
        <strain evidence="1">OPF53</strain>
    </source>
</reference>
<dbReference type="AlphaFoldDB" id="A0AAV5B0G9"/>
<protein>
    <submittedName>
        <fullName evidence="1">Uncharacterized protein</fullName>
    </submittedName>
</protein>
<evidence type="ECO:0000313" key="2">
    <source>
        <dbReference type="Proteomes" id="UP001055025"/>
    </source>
</evidence>
<organism evidence="1 2">
    <name type="scientific">Granulimonas faecalis</name>
    <dbReference type="NCBI Taxonomy" id="2894155"/>
    <lineage>
        <taxon>Bacteria</taxon>
        <taxon>Bacillati</taxon>
        <taxon>Actinomycetota</taxon>
        <taxon>Coriobacteriia</taxon>
        <taxon>Coriobacteriales</taxon>
        <taxon>Kribbibacteriaceae</taxon>
        <taxon>Granulimonas</taxon>
    </lineage>
</organism>
<proteinExistence type="predicted"/>
<keyword evidence="2" id="KW-1185">Reference proteome</keyword>